<dbReference type="eggNOG" id="COG2946">
    <property type="taxonomic scope" value="Bacteria"/>
</dbReference>
<dbReference type="EMBL" id="JNFA01000011">
    <property type="protein sequence ID" value="KGL42700.1"/>
    <property type="molecule type" value="Genomic_DNA"/>
</dbReference>
<accession>A0A099WF16</accession>
<dbReference type="RefSeq" id="WP_036084502.1">
    <property type="nucleotide sequence ID" value="NZ_CBCSHQ010000001.1"/>
</dbReference>
<dbReference type="Pfam" id="PF18106">
    <property type="entry name" value="Rol_Rep_N"/>
    <property type="match status" value="1"/>
</dbReference>
<proteinExistence type="predicted"/>
<evidence type="ECO:0000313" key="3">
    <source>
        <dbReference type="EMBL" id="KGL42700.1"/>
    </source>
</evidence>
<gene>
    <name evidence="3" type="ORF">EP57_04370</name>
</gene>
<dbReference type="Proteomes" id="UP000029844">
    <property type="component" value="Unassembled WGS sequence"/>
</dbReference>
<reference evidence="3 4" key="1">
    <citation type="submission" date="2014-05" db="EMBL/GenBank/DDBJ databases">
        <title>Novel Listeriaceae from food processing environments.</title>
        <authorList>
            <person name="den Bakker H.C."/>
        </authorList>
    </citation>
    <scope>NUCLEOTIDE SEQUENCE [LARGE SCALE GENOMIC DNA]</scope>
    <source>
        <strain evidence="3 4">FSL A5-0281</strain>
    </source>
</reference>
<keyword evidence="4" id="KW-1185">Reference proteome</keyword>
<evidence type="ECO:0000259" key="1">
    <source>
        <dbReference type="Pfam" id="PF02486"/>
    </source>
</evidence>
<sequence length="337" mass="39120">MKYGPAEPISGKLDYFRMTFKRHDIEHFLETVIRIKKAYFYNDASSKFGYAELFQLDQIRIYNSSPTDERGIMIELGGQGCRQLEGILQAQGRDWFMFLEQCLQEGGRITRLDIAMDDRHGYLAIPEIMMQAQLGYIDSHFRAFDFHGSGNLSTGAVEGVTLYFGSKKSAVYIAMYQKDHEQAKKLNVDVEDIGFWNRYEIRLRDERADTALRKLLETRNFIFLSQGILMEYLRFEAQEVPTDKRKWQQTKKGWKQLLLDTEALKLTSVPETAFYRKTEYWLKSQVSASMKLVQMADEILGKESTLETMIEEAVLSDKHKAMLKVLTAEVQDMIIVT</sequence>
<dbReference type="InterPro" id="IPR003491">
    <property type="entry name" value="REP-like_C"/>
</dbReference>
<dbReference type="STRING" id="1552123.EP57_04370"/>
<name>A0A099WF16_9LIST</name>
<dbReference type="OrthoDB" id="2067664at2"/>
<evidence type="ECO:0000259" key="2">
    <source>
        <dbReference type="Pfam" id="PF18106"/>
    </source>
</evidence>
<dbReference type="InterPro" id="IPR040819">
    <property type="entry name" value="Rol_Rep_N"/>
</dbReference>
<organism evidence="3 4">
    <name type="scientific">Listeria booriae</name>
    <dbReference type="NCBI Taxonomy" id="1552123"/>
    <lineage>
        <taxon>Bacteria</taxon>
        <taxon>Bacillati</taxon>
        <taxon>Bacillota</taxon>
        <taxon>Bacilli</taxon>
        <taxon>Bacillales</taxon>
        <taxon>Listeriaceae</taxon>
        <taxon>Listeria</taxon>
    </lineage>
</organism>
<dbReference type="GeneID" id="58716643"/>
<evidence type="ECO:0000313" key="4">
    <source>
        <dbReference type="Proteomes" id="UP000029844"/>
    </source>
</evidence>
<feature type="domain" description="Rolling Circle replication initiation protein N-terminal" evidence="2">
    <location>
        <begin position="12"/>
        <end position="101"/>
    </location>
</feature>
<feature type="domain" description="Replication initiation protein-like C-terminal" evidence="1">
    <location>
        <begin position="108"/>
        <end position="310"/>
    </location>
</feature>
<comment type="caution">
    <text evidence="3">The sequence shown here is derived from an EMBL/GenBank/DDBJ whole genome shotgun (WGS) entry which is preliminary data.</text>
</comment>
<dbReference type="AlphaFoldDB" id="A0A099WF16"/>
<dbReference type="Pfam" id="PF02486">
    <property type="entry name" value="Rep_trans"/>
    <property type="match status" value="1"/>
</dbReference>
<protein>
    <submittedName>
        <fullName evidence="3">Uncharacterized protein</fullName>
    </submittedName>
</protein>